<dbReference type="InterPro" id="IPR016773">
    <property type="entry name" value="Fe3_uptake_reg_CjrA_prd"/>
</dbReference>
<dbReference type="Gene3D" id="1.10.8.760">
    <property type="entry name" value="Haem-binding uptake, Tiki superfamily, ChaN, domain 2"/>
    <property type="match status" value="1"/>
</dbReference>
<name>A0A2D0IWX8_9GAMM</name>
<dbReference type="PROSITE" id="PS51257">
    <property type="entry name" value="PROKAR_LIPOPROTEIN"/>
    <property type="match status" value="1"/>
</dbReference>
<evidence type="ECO:0000313" key="6">
    <source>
        <dbReference type="Proteomes" id="UP000283568"/>
    </source>
</evidence>
<dbReference type="RefSeq" id="WP_099131341.1">
    <property type="nucleotide sequence ID" value="NZ_CAWNOJ010000042.1"/>
</dbReference>
<protein>
    <submittedName>
        <fullName evidence="4">Iron-regulated protein</fullName>
    </submittedName>
</protein>
<keyword evidence="1" id="KW-0732">Signal</keyword>
<evidence type="ECO:0000259" key="2">
    <source>
        <dbReference type="Pfam" id="PF04187"/>
    </source>
</evidence>
<dbReference type="OrthoDB" id="9795827at2"/>
<keyword evidence="6" id="KW-1185">Reference proteome</keyword>
<comment type="caution">
    <text evidence="3">The sequence shown here is derived from an EMBL/GenBank/DDBJ whole genome shotgun (WGS) entry which is preliminary data.</text>
</comment>
<feature type="signal peptide" evidence="1">
    <location>
        <begin position="1"/>
        <end position="24"/>
    </location>
</feature>
<reference evidence="3 5" key="1">
    <citation type="journal article" date="2017" name="Nat. Microbiol.">
        <title>Natural product diversity associated with the nematode symbionts Photorhabdus and Xenorhabdus.</title>
        <authorList>
            <person name="Tobias N.J."/>
            <person name="Wolff H."/>
            <person name="Djahanschiri B."/>
            <person name="Grundmann F."/>
            <person name="Kronenwerth M."/>
            <person name="Shi Y.M."/>
            <person name="Simonyi S."/>
            <person name="Grun P."/>
            <person name="Shapiro-Ilan D."/>
            <person name="Pidot S.J."/>
            <person name="Stinear T.P."/>
            <person name="Ebersberger I."/>
            <person name="Bode H.B."/>
        </authorList>
    </citation>
    <scope>NUCLEOTIDE SEQUENCE [LARGE SCALE GENOMIC DNA]</scope>
    <source>
        <strain evidence="3 5">DSM 16337</strain>
    </source>
</reference>
<evidence type="ECO:0000313" key="5">
    <source>
        <dbReference type="Proteomes" id="UP000225605"/>
    </source>
</evidence>
<dbReference type="Gene3D" id="3.40.50.11550">
    <property type="match status" value="1"/>
</dbReference>
<dbReference type="SUPFAM" id="SSF159501">
    <property type="entry name" value="EreA/ChaN-like"/>
    <property type="match status" value="1"/>
</dbReference>
<dbReference type="CDD" id="cd14727">
    <property type="entry name" value="ChanN-like"/>
    <property type="match status" value="1"/>
</dbReference>
<dbReference type="EMBL" id="NIBT01000003">
    <property type="protein sequence ID" value="PHM26416.1"/>
    <property type="molecule type" value="Genomic_DNA"/>
</dbReference>
<evidence type="ECO:0000313" key="3">
    <source>
        <dbReference type="EMBL" id="PHM26416.1"/>
    </source>
</evidence>
<feature type="chain" id="PRO_5012226287" evidence="1">
    <location>
        <begin position="25"/>
        <end position="305"/>
    </location>
</feature>
<sequence length="305" mass="34161">MQTSTRIKSTFLTSSLLLGGCFLAGCTAALNNAQNSSQVVQQTLPGELMRSGAVLDMTTGKAITPDQLLELLANYPRVIVGEKHDNPYHHQIELWLVQQLGQKRPQGAVLLEMINPNQQEKVNKVKSWLQGDPIVREERIQNLLAWQQGWPWKWYGDLVMQLMRAPYPLLAANLDRSEIEQAYKNHDVEDKNSLVSDEVKKLIEATIKNSHGGNIEPQLLSGMTKIQQMRDQRMAEQLIKAPSPALLFAGGYHAVKAMGVPQHVKKIAPNEKIAVFVIAEEGVSLDSEYADFVWFTPKVSENITK</sequence>
<proteinExistence type="predicted"/>
<gene>
    <name evidence="4" type="ORF">BDE27_1924</name>
    <name evidence="3" type="ORF">Xehl_00751</name>
</gene>
<evidence type="ECO:0000256" key="1">
    <source>
        <dbReference type="SAM" id="SignalP"/>
    </source>
</evidence>
<organism evidence="3 5">
    <name type="scientific">Xenorhabdus ehlersii</name>
    <dbReference type="NCBI Taxonomy" id="290111"/>
    <lineage>
        <taxon>Bacteria</taxon>
        <taxon>Pseudomonadati</taxon>
        <taxon>Pseudomonadota</taxon>
        <taxon>Gammaproteobacteria</taxon>
        <taxon>Enterobacterales</taxon>
        <taxon>Morganellaceae</taxon>
        <taxon>Xenorhabdus</taxon>
    </lineage>
</organism>
<evidence type="ECO:0000313" key="4">
    <source>
        <dbReference type="EMBL" id="RKE91659.1"/>
    </source>
</evidence>
<dbReference type="Proteomes" id="UP000225605">
    <property type="component" value="Unassembled WGS sequence"/>
</dbReference>
<dbReference type="AlphaFoldDB" id="A0A2D0IWX8"/>
<dbReference type="PIRSF" id="PIRSF020419">
    <property type="entry name" value="Fe_uptake_reg_CjrA_prd"/>
    <property type="match status" value="1"/>
</dbReference>
<feature type="domain" description="Haem-binding uptake Tiki superfamily ChaN" evidence="2">
    <location>
        <begin position="69"/>
        <end position="264"/>
    </location>
</feature>
<dbReference type="EMBL" id="RAQI01000002">
    <property type="protein sequence ID" value="RKE91659.1"/>
    <property type="molecule type" value="Genomic_DNA"/>
</dbReference>
<dbReference type="Pfam" id="PF04187">
    <property type="entry name" value="Cofac_haem_bdg"/>
    <property type="match status" value="1"/>
</dbReference>
<dbReference type="Proteomes" id="UP000283568">
    <property type="component" value="Unassembled WGS sequence"/>
</dbReference>
<accession>A0A2D0IWX8</accession>
<dbReference type="InterPro" id="IPR007314">
    <property type="entry name" value="Cofac_haem-bd_dom"/>
</dbReference>
<reference evidence="4 6" key="2">
    <citation type="submission" date="2018-09" db="EMBL/GenBank/DDBJ databases">
        <title>Genomic Encyclopedia of Archaeal and Bacterial Type Strains, Phase II (KMG-II): from individual species to whole genera.</title>
        <authorList>
            <person name="Goeker M."/>
        </authorList>
    </citation>
    <scope>NUCLEOTIDE SEQUENCE [LARGE SCALE GENOMIC DNA]</scope>
    <source>
        <strain evidence="4 6">DSM 16337</strain>
    </source>
</reference>